<dbReference type="Proteomes" id="UP000322873">
    <property type="component" value="Unassembled WGS sequence"/>
</dbReference>
<dbReference type="EMBL" id="VICG01000002">
    <property type="protein sequence ID" value="KAA8575669.1"/>
    <property type="molecule type" value="Genomic_DNA"/>
</dbReference>
<accession>A0A5M9K5C6</accession>
<evidence type="ECO:0000313" key="1">
    <source>
        <dbReference type="EMBL" id="KAA8575669.1"/>
    </source>
</evidence>
<evidence type="ECO:0000313" key="2">
    <source>
        <dbReference type="Proteomes" id="UP000322873"/>
    </source>
</evidence>
<name>A0A5M9K5C6_MONFR</name>
<keyword evidence="2" id="KW-1185">Reference proteome</keyword>
<gene>
    <name evidence="1" type="ORF">EYC84_004786</name>
</gene>
<sequence length="195" mass="21920">MYIPYCTPYRAEYRLNYGPSLPYLILPTWQRREKKKTHPHHERARQGKASQVKASQASKGCRANASFHYAVLSLSLSPSPLSFLFFPFLFSLFHFPFIPSPPSPNSKISISSFPSFLFIDLTFICYSSSSSSSPSSSSASCPSSSCPSSIKYLPRLPNTISYFHLHLKHQSNSIYHLSNNLNQSIDKIVSSSRAL</sequence>
<organism evidence="1 2">
    <name type="scientific">Monilinia fructicola</name>
    <name type="common">Brown rot fungus</name>
    <name type="synonym">Ciboria fructicola</name>
    <dbReference type="NCBI Taxonomy" id="38448"/>
    <lineage>
        <taxon>Eukaryota</taxon>
        <taxon>Fungi</taxon>
        <taxon>Dikarya</taxon>
        <taxon>Ascomycota</taxon>
        <taxon>Pezizomycotina</taxon>
        <taxon>Leotiomycetes</taxon>
        <taxon>Helotiales</taxon>
        <taxon>Sclerotiniaceae</taxon>
        <taxon>Monilinia</taxon>
    </lineage>
</organism>
<protein>
    <submittedName>
        <fullName evidence="1">Uncharacterized protein</fullName>
    </submittedName>
</protein>
<comment type="caution">
    <text evidence="1">The sequence shown here is derived from an EMBL/GenBank/DDBJ whole genome shotgun (WGS) entry which is preliminary data.</text>
</comment>
<dbReference type="AlphaFoldDB" id="A0A5M9K5C6"/>
<proteinExistence type="predicted"/>
<reference evidence="1 2" key="1">
    <citation type="submission" date="2019-06" db="EMBL/GenBank/DDBJ databases">
        <title>Genome Sequence of the Brown Rot Fungal Pathogen Monilinia fructicola.</title>
        <authorList>
            <person name="De Miccolis Angelini R.M."/>
            <person name="Landi L."/>
            <person name="Abate D."/>
            <person name="Pollastro S."/>
            <person name="Romanazzi G."/>
            <person name="Faretra F."/>
        </authorList>
    </citation>
    <scope>NUCLEOTIDE SEQUENCE [LARGE SCALE GENOMIC DNA]</scope>
    <source>
        <strain evidence="1 2">Mfrc123</strain>
    </source>
</reference>